<protein>
    <submittedName>
        <fullName evidence="2">Uncharacterized protein</fullName>
    </submittedName>
</protein>
<evidence type="ECO:0000313" key="1">
    <source>
        <dbReference type="EMBL" id="CAE0317591.1"/>
    </source>
</evidence>
<dbReference type="EMBL" id="HBIF01001008">
    <property type="protein sequence ID" value="CAE0317591.1"/>
    <property type="molecule type" value="Transcribed_RNA"/>
</dbReference>
<sequence length="140" mass="16537">MAPSEHLKDFALVFFFRTLKKQLKLNLLKALSTWKDIPNLATIKKHSEFQIDKNIISNQATVLSSLESQISKRTQENLLCRKKRVLRRLGFLVTRNMKKHLSKWYRCVLNMRQNTKSKDVLFEYIRFLEDQLGLESNLPA</sequence>
<gene>
    <name evidence="1" type="ORF">FSAL1345_LOCUS860</name>
    <name evidence="2" type="ORF">FSAL1345_LOCUS861</name>
</gene>
<accession>A0A7S3I9I8</accession>
<name>A0A7S3I9I8_9CILI</name>
<reference evidence="2" key="1">
    <citation type="submission" date="2021-01" db="EMBL/GenBank/DDBJ databases">
        <authorList>
            <person name="Corre E."/>
            <person name="Pelletier E."/>
            <person name="Niang G."/>
            <person name="Scheremetjew M."/>
            <person name="Finn R."/>
            <person name="Kale V."/>
            <person name="Holt S."/>
            <person name="Cochrane G."/>
            <person name="Meng A."/>
            <person name="Brown T."/>
            <person name="Cohen L."/>
        </authorList>
    </citation>
    <scope>NUCLEOTIDE SEQUENCE</scope>
</reference>
<proteinExistence type="predicted"/>
<evidence type="ECO:0000313" key="2">
    <source>
        <dbReference type="EMBL" id="CAE0317592.1"/>
    </source>
</evidence>
<dbReference type="EMBL" id="HBIF01001009">
    <property type="protein sequence ID" value="CAE0317592.1"/>
    <property type="molecule type" value="Transcribed_RNA"/>
</dbReference>
<dbReference type="AlphaFoldDB" id="A0A7S3I9I8"/>
<organism evidence="2">
    <name type="scientific">Fabrea salina</name>
    <dbReference type="NCBI Taxonomy" id="342563"/>
    <lineage>
        <taxon>Eukaryota</taxon>
        <taxon>Sar</taxon>
        <taxon>Alveolata</taxon>
        <taxon>Ciliophora</taxon>
        <taxon>Postciliodesmatophora</taxon>
        <taxon>Heterotrichea</taxon>
        <taxon>Heterotrichida</taxon>
        <taxon>Fabreidae</taxon>
        <taxon>Fabrea</taxon>
    </lineage>
</organism>